<feature type="compositionally biased region" description="Polar residues" evidence="12">
    <location>
        <begin position="612"/>
        <end position="627"/>
    </location>
</feature>
<dbReference type="GO" id="GO:0005634">
    <property type="term" value="C:nucleus"/>
    <property type="evidence" value="ECO:0007669"/>
    <property type="project" value="UniProtKB-SubCell"/>
</dbReference>
<dbReference type="Pfam" id="PF00867">
    <property type="entry name" value="XPG_I"/>
    <property type="match status" value="1"/>
</dbReference>
<evidence type="ECO:0000256" key="11">
    <source>
        <dbReference type="ARBA" id="ARBA00023242"/>
    </source>
</evidence>
<dbReference type="CDD" id="cd09868">
    <property type="entry name" value="PIN_XPG_RAD2"/>
    <property type="match status" value="2"/>
</dbReference>
<comment type="subcellular location">
    <subcellularLocation>
        <location evidence="2">Nucleus</location>
    </subcellularLocation>
</comment>
<dbReference type="InterPro" id="IPR036279">
    <property type="entry name" value="5-3_exonuclease_C_sf"/>
</dbReference>
<evidence type="ECO:0000256" key="2">
    <source>
        <dbReference type="ARBA" id="ARBA00004123"/>
    </source>
</evidence>
<dbReference type="SMART" id="SM00484">
    <property type="entry name" value="XPGI"/>
    <property type="match status" value="1"/>
</dbReference>
<dbReference type="Gene3D" id="1.10.150.20">
    <property type="entry name" value="5' to 3' exonuclease, C-terminal subdomain"/>
    <property type="match status" value="1"/>
</dbReference>
<dbReference type="RefSeq" id="XP_022673990.1">
    <property type="nucleotide sequence ID" value="XM_022821707.1"/>
</dbReference>
<evidence type="ECO:0000256" key="7">
    <source>
        <dbReference type="ARBA" id="ARBA00022763"/>
    </source>
</evidence>
<feature type="domain" description="XPG-I" evidence="13">
    <location>
        <begin position="801"/>
        <end position="870"/>
    </location>
</feature>
<keyword evidence="9" id="KW-0460">Magnesium</keyword>
<name>W0T3W4_KLUMD</name>
<dbReference type="SUPFAM" id="SSF47807">
    <property type="entry name" value="5' to 3' exonuclease, C-terminal subdomain"/>
    <property type="match status" value="1"/>
</dbReference>
<evidence type="ECO:0000256" key="3">
    <source>
        <dbReference type="ARBA" id="ARBA00005283"/>
    </source>
</evidence>
<protein>
    <submittedName>
        <fullName evidence="15">DNA repair protein RAD2</fullName>
    </submittedName>
</protein>
<dbReference type="PANTHER" id="PTHR16171:SF7">
    <property type="entry name" value="DNA REPAIR PROTEIN RAD2"/>
    <property type="match status" value="1"/>
</dbReference>
<dbReference type="SMART" id="SM00485">
    <property type="entry name" value="XPGN"/>
    <property type="match status" value="1"/>
</dbReference>
<dbReference type="GO" id="GO:0004520">
    <property type="term" value="F:DNA endonuclease activity"/>
    <property type="evidence" value="ECO:0007669"/>
    <property type="project" value="TreeGrafter"/>
</dbReference>
<evidence type="ECO:0000256" key="6">
    <source>
        <dbReference type="ARBA" id="ARBA00022759"/>
    </source>
</evidence>
<feature type="compositionally biased region" description="Acidic residues" evidence="12">
    <location>
        <begin position="705"/>
        <end position="719"/>
    </location>
</feature>
<reference evidence="15 16" key="1">
    <citation type="journal article" date="2015" name="Biotechnol. Biofuels">
        <title>Genetic basis of the highly efficient yeast Kluyveromyces marxianus: complete genome sequence and transcriptome analyses.</title>
        <authorList>
            <person name="Lertwattanasakul N."/>
            <person name="Kosaka T."/>
            <person name="Hosoyama A."/>
            <person name="Suzuki Y."/>
            <person name="Rodrussamee N."/>
            <person name="Matsutani M."/>
            <person name="Murata M."/>
            <person name="Fujimoto N."/>
            <person name="Suprayogi"/>
            <person name="Tsuchikane K."/>
            <person name="Limtong S."/>
            <person name="Fujita N."/>
            <person name="Yamada M."/>
        </authorList>
    </citation>
    <scope>NUCLEOTIDE SEQUENCE [LARGE SCALE GENOMIC DNA]</scope>
    <source>
        <strain evidence="16">DMKU3-1042 / BCC 29191 / NBRC 104275</strain>
    </source>
</reference>
<dbReference type="PROSITE" id="PS00842">
    <property type="entry name" value="XPG_2"/>
    <property type="match status" value="1"/>
</dbReference>
<gene>
    <name evidence="15" type="primary">RAD2</name>
    <name evidence="15" type="ORF">KLMA_10473</name>
</gene>
<evidence type="ECO:0000256" key="5">
    <source>
        <dbReference type="ARBA" id="ARBA00022723"/>
    </source>
</evidence>
<evidence type="ECO:0000313" key="16">
    <source>
        <dbReference type="Proteomes" id="UP000065495"/>
    </source>
</evidence>
<dbReference type="GO" id="GO:0006289">
    <property type="term" value="P:nucleotide-excision repair"/>
    <property type="evidence" value="ECO:0007669"/>
    <property type="project" value="InterPro"/>
</dbReference>
<keyword evidence="7" id="KW-0227">DNA damage</keyword>
<dbReference type="AlphaFoldDB" id="W0T3W4"/>
<feature type="region of interest" description="Disordered" evidence="12">
    <location>
        <begin position="579"/>
        <end position="647"/>
    </location>
</feature>
<feature type="compositionally biased region" description="Gly residues" evidence="12">
    <location>
        <begin position="515"/>
        <end position="530"/>
    </location>
</feature>
<feature type="compositionally biased region" description="Acidic residues" evidence="12">
    <location>
        <begin position="359"/>
        <end position="374"/>
    </location>
</feature>
<dbReference type="CDD" id="cd09904">
    <property type="entry name" value="H3TH_XPG"/>
    <property type="match status" value="1"/>
</dbReference>
<dbReference type="InterPro" id="IPR006086">
    <property type="entry name" value="XPG-I_dom"/>
</dbReference>
<feature type="domain" description="XPG N-terminal" evidence="14">
    <location>
        <begin position="47"/>
        <end position="144"/>
    </location>
</feature>
<dbReference type="SUPFAM" id="SSF88723">
    <property type="entry name" value="PIN domain-like"/>
    <property type="match status" value="1"/>
</dbReference>
<dbReference type="Pfam" id="PF00752">
    <property type="entry name" value="XPG_N"/>
    <property type="match status" value="1"/>
</dbReference>
<organism evidence="15 16">
    <name type="scientific">Kluyveromyces marxianus (strain DMKU3-1042 / BCC 29191 / NBRC 104275)</name>
    <name type="common">Yeast</name>
    <name type="synonym">Candida kefyr</name>
    <dbReference type="NCBI Taxonomy" id="1003335"/>
    <lineage>
        <taxon>Eukaryota</taxon>
        <taxon>Fungi</taxon>
        <taxon>Dikarya</taxon>
        <taxon>Ascomycota</taxon>
        <taxon>Saccharomycotina</taxon>
        <taxon>Saccharomycetes</taxon>
        <taxon>Saccharomycetales</taxon>
        <taxon>Saccharomycetaceae</taxon>
        <taxon>Kluyveromyces</taxon>
    </lineage>
</organism>
<dbReference type="InterPro" id="IPR029060">
    <property type="entry name" value="PIN-like_dom_sf"/>
</dbReference>
<dbReference type="GO" id="GO:0046872">
    <property type="term" value="F:metal ion binding"/>
    <property type="evidence" value="ECO:0007669"/>
    <property type="project" value="UniProtKB-KW"/>
</dbReference>
<dbReference type="Gene3D" id="3.40.50.1010">
    <property type="entry name" value="5'-nuclease"/>
    <property type="match status" value="2"/>
</dbReference>
<dbReference type="GO" id="GO:0003697">
    <property type="term" value="F:single-stranded DNA binding"/>
    <property type="evidence" value="ECO:0007669"/>
    <property type="project" value="InterPro"/>
</dbReference>
<feature type="region of interest" description="Disordered" evidence="12">
    <location>
        <begin position="161"/>
        <end position="195"/>
    </location>
</feature>
<dbReference type="FunFam" id="3.40.50.1010:FF:000061">
    <property type="entry name" value="Single-stranded DNA endonuclease (Eurofung)"/>
    <property type="match status" value="1"/>
</dbReference>
<dbReference type="EMBL" id="AP012213">
    <property type="protein sequence ID" value="BAO38095.1"/>
    <property type="molecule type" value="Genomic_DNA"/>
</dbReference>
<dbReference type="FunFam" id="1.10.150.20:FF:000057">
    <property type="entry name" value="RAD2p Single-stranded DNA endonuclease"/>
    <property type="match status" value="1"/>
</dbReference>
<feature type="region of interest" description="Disordered" evidence="12">
    <location>
        <begin position="356"/>
        <end position="384"/>
    </location>
</feature>
<dbReference type="InterPro" id="IPR006085">
    <property type="entry name" value="XPG_DNA_repair_N"/>
</dbReference>
<evidence type="ECO:0000256" key="8">
    <source>
        <dbReference type="ARBA" id="ARBA00022801"/>
    </source>
</evidence>
<proteinExistence type="inferred from homology"/>
<dbReference type="PROSITE" id="PS00841">
    <property type="entry name" value="XPG_1"/>
    <property type="match status" value="1"/>
</dbReference>
<feature type="region of interest" description="Disordered" evidence="12">
    <location>
        <begin position="663"/>
        <end position="722"/>
    </location>
</feature>
<dbReference type="InterPro" id="IPR006084">
    <property type="entry name" value="XPG/Rad2"/>
</dbReference>
<keyword evidence="4" id="KW-0540">Nuclease</keyword>
<evidence type="ECO:0000256" key="12">
    <source>
        <dbReference type="SAM" id="MobiDB-lite"/>
    </source>
</evidence>
<feature type="compositionally biased region" description="Acidic residues" evidence="12">
    <location>
        <begin position="472"/>
        <end position="488"/>
    </location>
</feature>
<feature type="compositionally biased region" description="Basic and acidic residues" evidence="12">
    <location>
        <begin position="628"/>
        <end position="639"/>
    </location>
</feature>
<dbReference type="OrthoDB" id="31113at2759"/>
<dbReference type="SMART" id="SM00279">
    <property type="entry name" value="HhH2"/>
    <property type="match status" value="1"/>
</dbReference>
<evidence type="ECO:0000256" key="10">
    <source>
        <dbReference type="ARBA" id="ARBA00023204"/>
    </source>
</evidence>
<dbReference type="GO" id="GO:0016788">
    <property type="term" value="F:hydrolase activity, acting on ester bonds"/>
    <property type="evidence" value="ECO:0007669"/>
    <property type="project" value="InterPro"/>
</dbReference>
<accession>W0T3W4</accession>
<evidence type="ECO:0000259" key="13">
    <source>
        <dbReference type="SMART" id="SM00484"/>
    </source>
</evidence>
<dbReference type="InterPro" id="IPR001044">
    <property type="entry name" value="XPG/Rad2_eukaryotes"/>
</dbReference>
<dbReference type="InterPro" id="IPR008918">
    <property type="entry name" value="HhH2"/>
</dbReference>
<evidence type="ECO:0000256" key="1">
    <source>
        <dbReference type="ARBA" id="ARBA00001946"/>
    </source>
</evidence>
<feature type="compositionally biased region" description="Acidic residues" evidence="12">
    <location>
        <begin position="665"/>
        <end position="680"/>
    </location>
</feature>
<sequence length="1053" mass="119300">MIFFVTFKAMCNIESLYASLLHSKLAHRKNISTPKKASSIRSPSLTMGVHSLWDIVSPTAKPVRLESLNERRMAVDASIWIYQFLTAMRNKEGDALRNAHIIGFFRRICKLLYYGIKPVFVFDGGVPVLKLNTIRERKERRQGKRDSANATARRLLAKQIHQSQVEKEASPKKKNENKSDEVSSKNQPFYPHDEYHLPDIKGFSYEKGDMRITDSEDYKTVMDQIDDLDGIDLDTVNPASKEFDELPKSTQYLILSALRLKSRLRLGYTKEQLEQVFPDSMEFSKFQIEMVKRRNFFTQKLMNVTGMHDGGASKLNEEVVNRVAGQRDRQYALIRTENGWALSLAQNDGSESAKAIKLEDDDDDDEAENLDWEEVDTKPKPKKKELDYSINASLLPRLSSTKMQGGSQSFLDKRPDLAPTTSHLLDEDGEKNSEEEDDYVQLLKETRAMAQYQESQSRLKEQPPIQVNLESSEAESESEAESDGEFEDVNFKPTSIPPNVRPSTESSKDLEPISGGTGGAGAAGAAGAGAAGAEPPLTHSTKSTAIPVLDNQESRKDLENIVNKIPQFSFSLNVKGKAFENEKPSEEPSAPAEKKSKGKSTDAPVPEVPAWFSSSTNDNPYNQSSFVTDREPSNSKTDENYGLLTGEAAQELVRNRARFHQEVVELNDESDSDSDKEDVIEIQNPEQEVKETSAPKTDAGSQPESESEAESEPASDSDSEVVREQLPLLDYDFYEDEEERLAEQLTKEQEDYNQFKSVLNPNLVQNAFLDDDEIYEQQRKDKRDADEVTVEMIHEIQSLLSRFGIPYITAPMEAEAQCATLLQLKLVDGIITDDSDVFLFGGTHVYKNMFQEKNYVEYYSLDLLDQKLGLDRDKLIQLAQLLGSDYTAGLKGIGPVMGVEILAEFGSLKEFAKWYNEGQFDKQKLENETTFQKQLRKRLVKNDIVLDENFPSAAVYDAYIHPTVDSDKTKFVWGSPDLDKLRSFLQQTIGWNREKSDEVLVPLIRDLNKRKSTGVQKRINEFFPVQYLQQEKQYKLGKRIETATSKLKKRRLK</sequence>
<dbReference type="InterPro" id="IPR019974">
    <property type="entry name" value="XPG_CS"/>
</dbReference>
<dbReference type="PRINTS" id="PR00853">
    <property type="entry name" value="XPGRADSUPER"/>
</dbReference>
<keyword evidence="10" id="KW-0234">DNA repair</keyword>
<comment type="similarity">
    <text evidence="3">Belongs to the XPG/RAD2 endonuclease family. XPG subfamily.</text>
</comment>
<dbReference type="Proteomes" id="UP000065495">
    <property type="component" value="Chromosome 1"/>
</dbReference>
<feature type="compositionally biased region" description="Basic and acidic residues" evidence="12">
    <location>
        <begin position="164"/>
        <end position="183"/>
    </location>
</feature>
<evidence type="ECO:0000256" key="9">
    <source>
        <dbReference type="ARBA" id="ARBA00022842"/>
    </source>
</evidence>
<comment type="cofactor">
    <cofactor evidence="1">
        <name>Mg(2+)</name>
        <dbReference type="ChEBI" id="CHEBI:18420"/>
    </cofactor>
</comment>
<evidence type="ECO:0000259" key="14">
    <source>
        <dbReference type="SMART" id="SM00485"/>
    </source>
</evidence>
<feature type="compositionally biased region" description="Basic and acidic residues" evidence="12">
    <location>
        <begin position="375"/>
        <end position="384"/>
    </location>
</feature>
<keyword evidence="11" id="KW-0539">Nucleus</keyword>
<dbReference type="PANTHER" id="PTHR16171">
    <property type="entry name" value="DNA REPAIR PROTEIN COMPLEMENTING XP-G CELLS-RELATED"/>
    <property type="match status" value="1"/>
</dbReference>
<dbReference type="GeneID" id="34714135"/>
<dbReference type="KEGG" id="kmx:KLMA_10473"/>
<evidence type="ECO:0000313" key="15">
    <source>
        <dbReference type="EMBL" id="BAO38095.1"/>
    </source>
</evidence>
<keyword evidence="8" id="KW-0378">Hydrolase</keyword>
<dbReference type="PRINTS" id="PR00066">
    <property type="entry name" value="XRODRMPGMNTG"/>
</dbReference>
<feature type="compositionally biased region" description="Polar residues" evidence="12">
    <location>
        <begin position="399"/>
        <end position="410"/>
    </location>
</feature>
<feature type="region of interest" description="Disordered" evidence="12">
    <location>
        <begin position="399"/>
        <end position="554"/>
    </location>
</feature>
<dbReference type="VEuPathDB" id="FungiDB:KLMA_10473"/>
<keyword evidence="6" id="KW-0255">Endonuclease</keyword>
<evidence type="ECO:0000256" key="4">
    <source>
        <dbReference type="ARBA" id="ARBA00022722"/>
    </source>
</evidence>
<keyword evidence="5" id="KW-0479">Metal-binding</keyword>